<dbReference type="PANTHER" id="PTHR37426">
    <property type="entry name" value="RIBOSOMAL RNA LARGE SUBUNIT METHYLTRANSFERASE J"/>
    <property type="match status" value="1"/>
</dbReference>
<keyword evidence="1" id="KW-0489">Methyltransferase</keyword>
<keyword evidence="1" id="KW-0808">Transferase</keyword>
<reference evidence="2" key="1">
    <citation type="submission" date="2016-11" db="EMBL/GenBank/DDBJ databases">
        <authorList>
            <person name="Varghese N."/>
            <person name="Submissions S."/>
        </authorList>
    </citation>
    <scope>NUCLEOTIDE SEQUENCE [LARGE SCALE GENOMIC DNA]</scope>
    <source>
        <strain evidence="2">DSM 26884</strain>
    </source>
</reference>
<dbReference type="InterPro" id="IPR007473">
    <property type="entry name" value="RlmJ"/>
</dbReference>
<dbReference type="AlphaFoldDB" id="A0A1M6M278"/>
<accession>A0A1M6M278</accession>
<evidence type="ECO:0000313" key="2">
    <source>
        <dbReference type="Proteomes" id="UP000184192"/>
    </source>
</evidence>
<dbReference type="RefSeq" id="WP_073315127.1">
    <property type="nucleotide sequence ID" value="NZ_FQZN01000060.1"/>
</dbReference>
<dbReference type="Gene3D" id="3.40.50.150">
    <property type="entry name" value="Vaccinia Virus protein VP39"/>
    <property type="match status" value="1"/>
</dbReference>
<protein>
    <submittedName>
        <fullName evidence="1">23S rRNA (Adenine2030-N6)-methyltransferase</fullName>
    </submittedName>
</protein>
<evidence type="ECO:0000313" key="1">
    <source>
        <dbReference type="EMBL" id="SHJ77538.1"/>
    </source>
</evidence>
<dbReference type="GO" id="GO:0036307">
    <property type="term" value="F:23S rRNA (adenine(2030)-N(6))-methyltransferase activity"/>
    <property type="evidence" value="ECO:0007669"/>
    <property type="project" value="TreeGrafter"/>
</dbReference>
<gene>
    <name evidence="1" type="ORF">SAMN05444350_16011</name>
</gene>
<sequence length="287" mass="32591">MATYTHFGKQADVFKHLIFCEVLQNEKPSVYVETNSASAIYRMEHTPEQQYGIYHFLENADREEVLKNSTYYKLESPEMAKGNYLGSPALAMNILGEQTRQYQFFDIEKEALENVSRYADRMELNTAVQTCNSDSLTGVMELLPSLPASSFVHIDPYEIDRKGTSGTTYLDILVKATQAGMRCLLWYGFMTGDDKTHLNQYIAGKLKEAGIHEYTCVELTMNSIRKDTIICNPGIVGSGILATNLSQKSNTLILESSKRLVNLYQHAEYKSYDGSLYREVLRKFRTG</sequence>
<dbReference type="Proteomes" id="UP000184192">
    <property type="component" value="Unassembled WGS sequence"/>
</dbReference>
<dbReference type="GO" id="GO:0005829">
    <property type="term" value="C:cytosol"/>
    <property type="evidence" value="ECO:0007669"/>
    <property type="project" value="TreeGrafter"/>
</dbReference>
<dbReference type="GeneID" id="92714871"/>
<dbReference type="InterPro" id="IPR029063">
    <property type="entry name" value="SAM-dependent_MTases_sf"/>
</dbReference>
<dbReference type="PANTHER" id="PTHR37426:SF1">
    <property type="entry name" value="RIBOSOMAL RNA LARGE SUBUNIT METHYLTRANSFERASE J"/>
    <property type="match status" value="1"/>
</dbReference>
<name>A0A1M6M278_9BACE</name>
<dbReference type="EMBL" id="FQZN01000060">
    <property type="protein sequence ID" value="SHJ77538.1"/>
    <property type="molecule type" value="Genomic_DNA"/>
</dbReference>
<dbReference type="eggNOG" id="COG2961">
    <property type="taxonomic scope" value="Bacteria"/>
</dbReference>
<proteinExistence type="predicted"/>
<dbReference type="SUPFAM" id="SSF53335">
    <property type="entry name" value="S-adenosyl-L-methionine-dependent methyltransferases"/>
    <property type="match status" value="1"/>
</dbReference>
<keyword evidence="2" id="KW-1185">Reference proteome</keyword>
<organism evidence="1 2">
    <name type="scientific">Bacteroides stercorirosoris</name>
    <dbReference type="NCBI Taxonomy" id="871324"/>
    <lineage>
        <taxon>Bacteria</taxon>
        <taxon>Pseudomonadati</taxon>
        <taxon>Bacteroidota</taxon>
        <taxon>Bacteroidia</taxon>
        <taxon>Bacteroidales</taxon>
        <taxon>Bacteroidaceae</taxon>
        <taxon>Bacteroides</taxon>
    </lineage>
</organism>
<dbReference type="GO" id="GO:0070475">
    <property type="term" value="P:rRNA base methylation"/>
    <property type="evidence" value="ECO:0007669"/>
    <property type="project" value="InterPro"/>
</dbReference>